<evidence type="ECO:0000256" key="4">
    <source>
        <dbReference type="ARBA" id="ARBA00023136"/>
    </source>
</evidence>
<reference evidence="8" key="1">
    <citation type="submission" date="2016-10" db="EMBL/GenBank/DDBJ databases">
        <authorList>
            <person name="Varghese N."/>
            <person name="Submissions S."/>
        </authorList>
    </citation>
    <scope>NUCLEOTIDE SEQUENCE [LARGE SCALE GENOMIC DNA]</scope>
    <source>
        <strain evidence="8">CGMCC 1.10370</strain>
    </source>
</reference>
<feature type="transmembrane region" description="Helical" evidence="5">
    <location>
        <begin position="182"/>
        <end position="201"/>
    </location>
</feature>
<feature type="transmembrane region" description="Helical" evidence="5">
    <location>
        <begin position="353"/>
        <end position="371"/>
    </location>
</feature>
<evidence type="ECO:0000256" key="3">
    <source>
        <dbReference type="ARBA" id="ARBA00022989"/>
    </source>
</evidence>
<dbReference type="RefSeq" id="WP_091490176.1">
    <property type="nucleotide sequence ID" value="NZ_FOMH01000001.1"/>
</dbReference>
<organism evidence="7 8">
    <name type="scientific">Flavobacterium phragmitis</name>
    <dbReference type="NCBI Taxonomy" id="739143"/>
    <lineage>
        <taxon>Bacteria</taxon>
        <taxon>Pseudomonadati</taxon>
        <taxon>Bacteroidota</taxon>
        <taxon>Flavobacteriia</taxon>
        <taxon>Flavobacteriales</taxon>
        <taxon>Flavobacteriaceae</taxon>
        <taxon>Flavobacterium</taxon>
    </lineage>
</organism>
<feature type="domain" description="O-antigen ligase-related" evidence="6">
    <location>
        <begin position="191"/>
        <end position="336"/>
    </location>
</feature>
<evidence type="ECO:0000313" key="7">
    <source>
        <dbReference type="EMBL" id="SFC55894.1"/>
    </source>
</evidence>
<dbReference type="GO" id="GO:0016874">
    <property type="term" value="F:ligase activity"/>
    <property type="evidence" value="ECO:0007669"/>
    <property type="project" value="UniProtKB-KW"/>
</dbReference>
<keyword evidence="4 5" id="KW-0472">Membrane</keyword>
<feature type="transmembrane region" description="Helical" evidence="5">
    <location>
        <begin position="57"/>
        <end position="75"/>
    </location>
</feature>
<dbReference type="OrthoDB" id="1631746at2"/>
<feature type="transmembrane region" description="Helical" evidence="5">
    <location>
        <begin position="81"/>
        <end position="99"/>
    </location>
</feature>
<name>A0A1I1K4W7_9FLAO</name>
<dbReference type="GO" id="GO:0016020">
    <property type="term" value="C:membrane"/>
    <property type="evidence" value="ECO:0007669"/>
    <property type="project" value="UniProtKB-SubCell"/>
</dbReference>
<keyword evidence="8" id="KW-1185">Reference proteome</keyword>
<proteinExistence type="predicted"/>
<comment type="subcellular location">
    <subcellularLocation>
        <location evidence="1">Membrane</location>
        <topology evidence="1">Multi-pass membrane protein</topology>
    </subcellularLocation>
</comment>
<evidence type="ECO:0000256" key="5">
    <source>
        <dbReference type="SAM" id="Phobius"/>
    </source>
</evidence>
<feature type="transmembrane region" description="Helical" evidence="5">
    <location>
        <begin position="207"/>
        <end position="224"/>
    </location>
</feature>
<sequence>MKETKINKVVVYFLYLLAFASCLYMFEAVQAIIMSVASFFLLLQYNSQKKLFSSKTFSFILSFLLLFAYNLFYYNSRSIQAISNSLLIFIVPIFSLFLYDSSFFRKHRKKILLTYSFCISLLSIYILVFYINDIPNHSFNWYFARFNLENNIHIHGTYLSLWIGIALLFLFDFLVHNQGLIIKFKIGLLLLIFLLLASMVIINARMILFSTLFLIALNCYFFFFKEGFFNKKIILLPLIILFFTIIFFSQRYKDDIQFLNKNKIENSTRYTICYCSLKVIKESHFLGTNNNTIQPKLNKCYDEYGFQDLSKENLNSHNQYLDYFLKGGIFLFITFVMTFFIKLRYSLKTKNYIYFSISLLFAFSFLTENVLVRQYGIYIFLFCDILFLGSILVDESHCTNKIEEH</sequence>
<protein>
    <submittedName>
        <fullName evidence="7">O-antigen ligase</fullName>
    </submittedName>
</protein>
<accession>A0A1I1K4W7</accession>
<feature type="transmembrane region" description="Helical" evidence="5">
    <location>
        <begin position="233"/>
        <end position="252"/>
    </location>
</feature>
<gene>
    <name evidence="7" type="ORF">SAMN05216297_101250</name>
</gene>
<feature type="transmembrane region" description="Helical" evidence="5">
    <location>
        <begin position="152"/>
        <end position="175"/>
    </location>
</feature>
<dbReference type="InterPro" id="IPR007016">
    <property type="entry name" value="O-antigen_ligase-rel_domated"/>
</dbReference>
<feature type="transmembrane region" description="Helical" evidence="5">
    <location>
        <begin position="111"/>
        <end position="132"/>
    </location>
</feature>
<dbReference type="Proteomes" id="UP000199672">
    <property type="component" value="Unassembled WGS sequence"/>
</dbReference>
<evidence type="ECO:0000256" key="2">
    <source>
        <dbReference type="ARBA" id="ARBA00022692"/>
    </source>
</evidence>
<feature type="transmembrane region" description="Helical" evidence="5">
    <location>
        <begin position="12"/>
        <end position="45"/>
    </location>
</feature>
<evidence type="ECO:0000256" key="1">
    <source>
        <dbReference type="ARBA" id="ARBA00004141"/>
    </source>
</evidence>
<feature type="transmembrane region" description="Helical" evidence="5">
    <location>
        <begin position="377"/>
        <end position="393"/>
    </location>
</feature>
<keyword evidence="2 5" id="KW-0812">Transmembrane</keyword>
<evidence type="ECO:0000313" key="8">
    <source>
        <dbReference type="Proteomes" id="UP000199672"/>
    </source>
</evidence>
<dbReference type="AlphaFoldDB" id="A0A1I1K4W7"/>
<dbReference type="PROSITE" id="PS51257">
    <property type="entry name" value="PROKAR_LIPOPROTEIN"/>
    <property type="match status" value="1"/>
</dbReference>
<feature type="transmembrane region" description="Helical" evidence="5">
    <location>
        <begin position="323"/>
        <end position="341"/>
    </location>
</feature>
<dbReference type="PANTHER" id="PTHR37422">
    <property type="entry name" value="TEICHURONIC ACID BIOSYNTHESIS PROTEIN TUAE"/>
    <property type="match status" value="1"/>
</dbReference>
<dbReference type="Pfam" id="PF04932">
    <property type="entry name" value="Wzy_C"/>
    <property type="match status" value="1"/>
</dbReference>
<keyword evidence="7" id="KW-0436">Ligase</keyword>
<dbReference type="STRING" id="739143.SAMN05216297_101250"/>
<evidence type="ECO:0000259" key="6">
    <source>
        <dbReference type="Pfam" id="PF04932"/>
    </source>
</evidence>
<dbReference type="InterPro" id="IPR051533">
    <property type="entry name" value="WaaL-like"/>
</dbReference>
<dbReference type="PANTHER" id="PTHR37422:SF13">
    <property type="entry name" value="LIPOPOLYSACCHARIDE BIOSYNTHESIS PROTEIN PA4999-RELATED"/>
    <property type="match status" value="1"/>
</dbReference>
<keyword evidence="3 5" id="KW-1133">Transmembrane helix</keyword>
<dbReference type="EMBL" id="FOMH01000001">
    <property type="protein sequence ID" value="SFC55894.1"/>
    <property type="molecule type" value="Genomic_DNA"/>
</dbReference>